<dbReference type="InterPro" id="IPR008910">
    <property type="entry name" value="MSC_TM_helix"/>
</dbReference>
<keyword evidence="3" id="KW-1003">Cell membrane</keyword>
<dbReference type="Proteomes" id="UP000658720">
    <property type="component" value="Unassembled WGS sequence"/>
</dbReference>
<dbReference type="InterPro" id="IPR006685">
    <property type="entry name" value="MscS_channel_2nd"/>
</dbReference>
<comment type="caution">
    <text evidence="10">The sequence shown here is derived from an EMBL/GenBank/DDBJ whole genome shotgun (WGS) entry which is preliminary data.</text>
</comment>
<feature type="transmembrane region" description="Helical" evidence="7">
    <location>
        <begin position="210"/>
        <end position="229"/>
    </location>
</feature>
<accession>A0ABR9VVX8</accession>
<keyword evidence="4 7" id="KW-0812">Transmembrane</keyword>
<dbReference type="PROSITE" id="PS01246">
    <property type="entry name" value="UPF0003"/>
    <property type="match status" value="1"/>
</dbReference>
<feature type="domain" description="Mechanosensitive ion channel MscS C-terminal" evidence="9">
    <location>
        <begin position="331"/>
        <end position="412"/>
    </location>
</feature>
<sequence>MAGSITVVALVVLAHPQKIPAQEPIDEIPQSSLTAEIQASPQNELFFADVLVRGQSVLEVGSLASLSADDRAQIINRRIASVLAQADSPEAVTVQFDPQREIAVLKVNNRILMTVTNQDALDFNVPIETLAEQWANRLNQAFTERPLAVDVLQRLTNTTRQLLRDTINLLPSLLGALVIILLTWIVAKGVRHAGLVWAEKTEGDRSAEILIGRLCYGGVWIIGAVIALTILGLDFATLLGTLGLTSVAIGFSLKDILSNYISGVILLAARPFRIQDQIVVGDYEGTVVQIQLRATTMRTYDGRLVYIPNQVVFQSSIINNTASPMRRSDVMVGVDYDSDLNEVKTLIEEALSSIEGIQLEPAPMVLVHELAASTINLKVRFWVDSRQQSFLQVTSTVTQAVKEKLASAQIEMPTEIYTIMLREPADSLSPLDLTPTE</sequence>
<dbReference type="InterPro" id="IPR011014">
    <property type="entry name" value="MscS_channel_TM-2"/>
</dbReference>
<dbReference type="PANTHER" id="PTHR30221">
    <property type="entry name" value="SMALL-CONDUCTANCE MECHANOSENSITIVE CHANNEL"/>
    <property type="match status" value="1"/>
</dbReference>
<proteinExistence type="inferred from homology"/>
<evidence type="ECO:0000256" key="7">
    <source>
        <dbReference type="SAM" id="Phobius"/>
    </source>
</evidence>
<dbReference type="SUPFAM" id="SSF82689">
    <property type="entry name" value="Mechanosensitive channel protein MscS (YggB), C-terminal domain"/>
    <property type="match status" value="1"/>
</dbReference>
<dbReference type="Pfam" id="PF05552">
    <property type="entry name" value="MS_channel_1st_1"/>
    <property type="match status" value="1"/>
</dbReference>
<keyword evidence="11" id="KW-1185">Reference proteome</keyword>
<dbReference type="Pfam" id="PF21082">
    <property type="entry name" value="MS_channel_3rd"/>
    <property type="match status" value="1"/>
</dbReference>
<comment type="similarity">
    <text evidence="2">Belongs to the MscS (TC 1.A.23) family.</text>
</comment>
<gene>
    <name evidence="10" type="ORF">IQ217_17050</name>
</gene>
<evidence type="ECO:0000256" key="4">
    <source>
        <dbReference type="ARBA" id="ARBA00022692"/>
    </source>
</evidence>
<dbReference type="RefSeq" id="WP_194020871.1">
    <property type="nucleotide sequence ID" value="NZ_JADEVV010000067.1"/>
</dbReference>
<dbReference type="SUPFAM" id="SSF50182">
    <property type="entry name" value="Sm-like ribonucleoproteins"/>
    <property type="match status" value="1"/>
</dbReference>
<comment type="subcellular location">
    <subcellularLocation>
        <location evidence="1">Cell membrane</location>
        <topology evidence="1">Multi-pass membrane protein</topology>
    </subcellularLocation>
</comment>
<evidence type="ECO:0000256" key="2">
    <source>
        <dbReference type="ARBA" id="ARBA00008017"/>
    </source>
</evidence>
<evidence type="ECO:0000313" key="11">
    <source>
        <dbReference type="Proteomes" id="UP000658720"/>
    </source>
</evidence>
<evidence type="ECO:0000259" key="8">
    <source>
        <dbReference type="Pfam" id="PF00924"/>
    </source>
</evidence>
<feature type="transmembrane region" description="Helical" evidence="7">
    <location>
        <begin position="169"/>
        <end position="190"/>
    </location>
</feature>
<dbReference type="Gene3D" id="2.30.30.60">
    <property type="match status" value="1"/>
</dbReference>
<reference evidence="10 11" key="1">
    <citation type="submission" date="2020-10" db="EMBL/GenBank/DDBJ databases">
        <authorList>
            <person name="Castelo-Branco R."/>
            <person name="Eusebio N."/>
            <person name="Adriana R."/>
            <person name="Vieira A."/>
            <person name="Brugerolle De Fraissinette N."/>
            <person name="Rezende De Castro R."/>
            <person name="Schneider M.P."/>
            <person name="Vasconcelos V."/>
            <person name="Leao P.N."/>
        </authorList>
    </citation>
    <scope>NUCLEOTIDE SEQUENCE [LARGE SCALE GENOMIC DNA]</scope>
    <source>
        <strain evidence="10 11">LEGE 00031</strain>
    </source>
</reference>
<dbReference type="InterPro" id="IPR011066">
    <property type="entry name" value="MscS_channel_C_sf"/>
</dbReference>
<evidence type="ECO:0000256" key="3">
    <source>
        <dbReference type="ARBA" id="ARBA00022475"/>
    </source>
</evidence>
<dbReference type="Gene3D" id="1.10.287.1260">
    <property type="match status" value="1"/>
</dbReference>
<organism evidence="10 11">
    <name type="scientific">Synechocystis salina LEGE 00031</name>
    <dbReference type="NCBI Taxonomy" id="1828736"/>
    <lineage>
        <taxon>Bacteria</taxon>
        <taxon>Bacillati</taxon>
        <taxon>Cyanobacteriota</taxon>
        <taxon>Cyanophyceae</taxon>
        <taxon>Synechococcales</taxon>
        <taxon>Merismopediaceae</taxon>
        <taxon>Synechocystis</taxon>
    </lineage>
</organism>
<keyword evidence="5 7" id="KW-1133">Transmembrane helix</keyword>
<feature type="domain" description="Mechanosensitive ion channel MscS" evidence="8">
    <location>
        <begin position="255"/>
        <end position="320"/>
    </location>
</feature>
<dbReference type="EMBL" id="JADEVV010000067">
    <property type="protein sequence ID" value="MBE9255511.1"/>
    <property type="molecule type" value="Genomic_DNA"/>
</dbReference>
<dbReference type="Pfam" id="PF00924">
    <property type="entry name" value="MS_channel_2nd"/>
    <property type="match status" value="1"/>
</dbReference>
<evidence type="ECO:0000313" key="10">
    <source>
        <dbReference type="EMBL" id="MBE9255511.1"/>
    </source>
</evidence>
<evidence type="ECO:0000256" key="1">
    <source>
        <dbReference type="ARBA" id="ARBA00004651"/>
    </source>
</evidence>
<evidence type="ECO:0000256" key="6">
    <source>
        <dbReference type="ARBA" id="ARBA00023136"/>
    </source>
</evidence>
<dbReference type="SUPFAM" id="SSF82861">
    <property type="entry name" value="Mechanosensitive channel protein MscS (YggB), transmembrane region"/>
    <property type="match status" value="1"/>
</dbReference>
<dbReference type="InterPro" id="IPR010920">
    <property type="entry name" value="LSM_dom_sf"/>
</dbReference>
<evidence type="ECO:0000256" key="5">
    <source>
        <dbReference type="ARBA" id="ARBA00022989"/>
    </source>
</evidence>
<dbReference type="InterPro" id="IPR023408">
    <property type="entry name" value="MscS_beta-dom_sf"/>
</dbReference>
<dbReference type="InterPro" id="IPR006686">
    <property type="entry name" value="MscS_channel_CS"/>
</dbReference>
<protein>
    <submittedName>
        <fullName evidence="10">Mechanosensitive ion channel family protein</fullName>
    </submittedName>
</protein>
<evidence type="ECO:0000259" key="9">
    <source>
        <dbReference type="Pfam" id="PF21082"/>
    </source>
</evidence>
<dbReference type="Gene3D" id="3.30.70.100">
    <property type="match status" value="1"/>
</dbReference>
<keyword evidence="6 7" id="KW-0472">Membrane</keyword>
<dbReference type="InterPro" id="IPR045275">
    <property type="entry name" value="MscS_archaea/bacteria_type"/>
</dbReference>
<dbReference type="PANTHER" id="PTHR30221:SF1">
    <property type="entry name" value="SMALL-CONDUCTANCE MECHANOSENSITIVE CHANNEL"/>
    <property type="match status" value="1"/>
</dbReference>
<dbReference type="InterPro" id="IPR049278">
    <property type="entry name" value="MS_channel_C"/>
</dbReference>
<name>A0ABR9VVX8_9SYNC</name>